<feature type="signal peptide" evidence="2">
    <location>
        <begin position="1"/>
        <end position="19"/>
    </location>
</feature>
<feature type="chain" id="PRO_5002866496" evidence="2">
    <location>
        <begin position="20"/>
        <end position="1014"/>
    </location>
</feature>
<reference evidence="3 4" key="2">
    <citation type="journal article" date="2008" name="Nature">
        <title>The Phaeodactylum genome reveals the evolutionary history of diatom genomes.</title>
        <authorList>
            <person name="Bowler C."/>
            <person name="Allen A.E."/>
            <person name="Badger J.H."/>
            <person name="Grimwood J."/>
            <person name="Jabbari K."/>
            <person name="Kuo A."/>
            <person name="Maheswari U."/>
            <person name="Martens C."/>
            <person name="Maumus F."/>
            <person name="Otillar R.P."/>
            <person name="Rayko E."/>
            <person name="Salamov A."/>
            <person name="Vandepoele K."/>
            <person name="Beszteri B."/>
            <person name="Gruber A."/>
            <person name="Heijde M."/>
            <person name="Katinka M."/>
            <person name="Mock T."/>
            <person name="Valentin K."/>
            <person name="Verret F."/>
            <person name="Berges J.A."/>
            <person name="Brownlee C."/>
            <person name="Cadoret J.P."/>
            <person name="Chiovitti A."/>
            <person name="Choi C.J."/>
            <person name="Coesel S."/>
            <person name="De Martino A."/>
            <person name="Detter J.C."/>
            <person name="Durkin C."/>
            <person name="Falciatore A."/>
            <person name="Fournet J."/>
            <person name="Haruta M."/>
            <person name="Huysman M.J."/>
            <person name="Jenkins B.D."/>
            <person name="Jiroutova K."/>
            <person name="Jorgensen R.E."/>
            <person name="Joubert Y."/>
            <person name="Kaplan A."/>
            <person name="Kroger N."/>
            <person name="Kroth P.G."/>
            <person name="La Roche J."/>
            <person name="Lindquist E."/>
            <person name="Lommer M."/>
            <person name="Martin-Jezequel V."/>
            <person name="Lopez P.J."/>
            <person name="Lucas S."/>
            <person name="Mangogna M."/>
            <person name="McGinnis K."/>
            <person name="Medlin L.K."/>
            <person name="Montsant A."/>
            <person name="Oudot-Le Secq M.P."/>
            <person name="Napoli C."/>
            <person name="Obornik M."/>
            <person name="Parker M.S."/>
            <person name="Petit J.L."/>
            <person name="Porcel B.M."/>
            <person name="Poulsen N."/>
            <person name="Robison M."/>
            <person name="Rychlewski L."/>
            <person name="Rynearson T.A."/>
            <person name="Schmutz J."/>
            <person name="Shapiro H."/>
            <person name="Siaut M."/>
            <person name="Stanley M."/>
            <person name="Sussman M.R."/>
            <person name="Taylor A.R."/>
            <person name="Vardi A."/>
            <person name="von Dassow P."/>
            <person name="Vyverman W."/>
            <person name="Willis A."/>
            <person name="Wyrwicz L.S."/>
            <person name="Rokhsar D.S."/>
            <person name="Weissenbach J."/>
            <person name="Armbrust E.V."/>
            <person name="Green B.R."/>
            <person name="Van de Peer Y."/>
            <person name="Grigoriev I.V."/>
        </authorList>
    </citation>
    <scope>NUCLEOTIDE SEQUENCE [LARGE SCALE GENOMIC DNA]</scope>
    <source>
        <strain evidence="3 4">CCMP1335</strain>
    </source>
</reference>
<feature type="compositionally biased region" description="Acidic residues" evidence="1">
    <location>
        <begin position="1001"/>
        <end position="1014"/>
    </location>
</feature>
<dbReference type="GO" id="GO:0004601">
    <property type="term" value="F:peroxidase activity"/>
    <property type="evidence" value="ECO:0000318"/>
    <property type="project" value="GO_Central"/>
</dbReference>
<gene>
    <name evidence="3" type="ORF">THAPSDRAFT_9959</name>
</gene>
<protein>
    <submittedName>
        <fullName evidence="3">Uncharacterized protein</fullName>
    </submittedName>
</protein>
<name>B8CCS3_THAPS</name>
<dbReference type="HOGENOM" id="CLU_297285_0_0_1"/>
<evidence type="ECO:0000313" key="4">
    <source>
        <dbReference type="Proteomes" id="UP000001449"/>
    </source>
</evidence>
<feature type="compositionally biased region" description="Low complexity" evidence="1">
    <location>
        <begin position="533"/>
        <end position="545"/>
    </location>
</feature>
<organism evidence="3 4">
    <name type="scientific">Thalassiosira pseudonana</name>
    <name type="common">Marine diatom</name>
    <name type="synonym">Cyclotella nana</name>
    <dbReference type="NCBI Taxonomy" id="35128"/>
    <lineage>
        <taxon>Eukaryota</taxon>
        <taxon>Sar</taxon>
        <taxon>Stramenopiles</taxon>
        <taxon>Ochrophyta</taxon>
        <taxon>Bacillariophyta</taxon>
        <taxon>Coscinodiscophyceae</taxon>
        <taxon>Thalassiosirophycidae</taxon>
        <taxon>Thalassiosirales</taxon>
        <taxon>Thalassiosiraceae</taxon>
        <taxon>Thalassiosira</taxon>
    </lineage>
</organism>
<accession>B8CCS3</accession>
<evidence type="ECO:0000313" key="3">
    <source>
        <dbReference type="EMBL" id="EED89000.1"/>
    </source>
</evidence>
<proteinExistence type="predicted"/>
<dbReference type="AlphaFoldDB" id="B8CCS3"/>
<dbReference type="eggNOG" id="ENOG502QYQ6">
    <property type="taxonomic scope" value="Eukaryota"/>
</dbReference>
<feature type="compositionally biased region" description="Basic and acidic residues" evidence="1">
    <location>
        <begin position="564"/>
        <end position="577"/>
    </location>
</feature>
<dbReference type="GO" id="GO:0042744">
    <property type="term" value="P:hydrogen peroxide catabolic process"/>
    <property type="evidence" value="ECO:0000318"/>
    <property type="project" value="GO_Central"/>
</dbReference>
<dbReference type="KEGG" id="tps:THAPSDRAFT_9959"/>
<feature type="region of interest" description="Disordered" evidence="1">
    <location>
        <begin position="530"/>
        <end position="587"/>
    </location>
</feature>
<keyword evidence="4" id="KW-1185">Reference proteome</keyword>
<dbReference type="GO" id="GO:0034599">
    <property type="term" value="P:cellular response to oxidative stress"/>
    <property type="evidence" value="ECO:0000318"/>
    <property type="project" value="GO_Central"/>
</dbReference>
<sequence length="1014" mass="110128">MKFSQAFTLLSITASTTTAQWGPDWLNSTGTCLDEGLPEYMESNNLLKASLEECCETYYTYGAAECIIDGGGNPPTGSGEWYVDYEGSRCVTDCYEGGTCGGYATSVDTLYSNSTSCCEDKLSSMALGLCEANSAGDEYAGSGDYYVDYENARCVADCSTDTPGCGGIIATASVALFPDVATCCSNKLSYINPAMCASNSNPSSTGTGLYYANTAESICVEDTDGSRAPSNAVLFGDIEDCCEALPWVASAYCASRSDATLSGAWFVDYANEVCVQDCDSGVTCGNLTDPSTSLFETALGCCSSKLSYLNAAECAAYSEGTDPPPTTTAAPPTTTAYVPTELWFADTVNNMCVQDCEVGSNRCGGVLTNPWEALYSNETACCDEKLAHIDSNLCVSRSTGVASSMYYVDHSTNVCRQDCAVEGGLPCGGSPSDLSVQLFATDAECCSNKLSWIDSAKCIADTNGVAQSGSSEYYMNWSTMRCVMNCPSDSGAPCGGLAQSYNELFSTPEECCTAKKSWVPFEEHNTTAAMPFSSSDATSSLMTSSVAQATQASGPLPPSPAHKRSPDDDTNDVHDDASTDPDAQVTNEELRTFMSNIIHRITTIEQNRHSATTTTPSHSLKGNVQKLDNAITQLIETTSTLAEHTKGGGGKPRLARGEAVKTIQERVLPDLLFVAHFLRNLTAEELQAEIHQQGKLQNTGGGKRGRIGKRHLDATVPPKKARGGDSGGVGGSSTKVLFKMQKPPEFEAVTSESLAEDMDMNEPIYYEEANRQCSFLPVELPPPKNGTEYEKSEAVRIINTFKRNSQMRGRAIRTMMAKKYVPASRRTIYGLLKRDEEGLPIVDDSWRVNGTPKREKSATAIEYSEDDPLYNLQSFPTMTCPQLMSMWLLGNVEEGIPPYSQLSTKNFPSIPNARCYLYGMRKFMQFVESMGRQHGQWKEKWDHESVLELWGAVGAYLEEHKFTVKGVDKEYAWRTIFLRLAEAGVIQKRKKKGEQLKDDKENEDVGDDEYVEEF</sequence>
<reference evidence="3 4" key="1">
    <citation type="journal article" date="2004" name="Science">
        <title>The genome of the diatom Thalassiosira pseudonana: ecology, evolution, and metabolism.</title>
        <authorList>
            <person name="Armbrust E.V."/>
            <person name="Berges J.A."/>
            <person name="Bowler C."/>
            <person name="Green B.R."/>
            <person name="Martinez D."/>
            <person name="Putnam N.H."/>
            <person name="Zhou S."/>
            <person name="Allen A.E."/>
            <person name="Apt K.E."/>
            <person name="Bechner M."/>
            <person name="Brzezinski M.A."/>
            <person name="Chaal B.K."/>
            <person name="Chiovitti A."/>
            <person name="Davis A.K."/>
            <person name="Demarest M.S."/>
            <person name="Detter J.C."/>
            <person name="Glavina T."/>
            <person name="Goodstein D."/>
            <person name="Hadi M.Z."/>
            <person name="Hellsten U."/>
            <person name="Hildebrand M."/>
            <person name="Jenkins B.D."/>
            <person name="Jurka J."/>
            <person name="Kapitonov V.V."/>
            <person name="Kroger N."/>
            <person name="Lau W.W."/>
            <person name="Lane T.W."/>
            <person name="Larimer F.W."/>
            <person name="Lippmeier J.C."/>
            <person name="Lucas S."/>
            <person name="Medina M."/>
            <person name="Montsant A."/>
            <person name="Obornik M."/>
            <person name="Parker M.S."/>
            <person name="Palenik B."/>
            <person name="Pazour G.J."/>
            <person name="Richardson P.M."/>
            <person name="Rynearson T.A."/>
            <person name="Saito M.A."/>
            <person name="Schwartz D.C."/>
            <person name="Thamatrakoln K."/>
            <person name="Valentin K."/>
            <person name="Vardi A."/>
            <person name="Wilkerson F.P."/>
            <person name="Rokhsar D.S."/>
        </authorList>
    </citation>
    <scope>NUCLEOTIDE SEQUENCE [LARGE SCALE GENOMIC DNA]</scope>
    <source>
        <strain evidence="3 4">CCMP1335</strain>
    </source>
</reference>
<evidence type="ECO:0000256" key="2">
    <source>
        <dbReference type="SAM" id="SignalP"/>
    </source>
</evidence>
<dbReference type="GO" id="GO:0000302">
    <property type="term" value="P:response to reactive oxygen species"/>
    <property type="evidence" value="ECO:0000318"/>
    <property type="project" value="GO_Central"/>
</dbReference>
<feature type="region of interest" description="Disordered" evidence="1">
    <location>
        <begin position="989"/>
        <end position="1014"/>
    </location>
</feature>
<dbReference type="RefSeq" id="XP_002293991.1">
    <property type="nucleotide sequence ID" value="XM_002293955.1"/>
</dbReference>
<dbReference type="EMBL" id="CM000649">
    <property type="protein sequence ID" value="EED89000.1"/>
    <property type="molecule type" value="Genomic_DNA"/>
</dbReference>
<evidence type="ECO:0000256" key="1">
    <source>
        <dbReference type="SAM" id="MobiDB-lite"/>
    </source>
</evidence>
<dbReference type="PaxDb" id="35128-Thaps9959"/>
<dbReference type="InParanoid" id="B8CCS3"/>
<dbReference type="GeneID" id="7441826"/>
<keyword evidence="2" id="KW-0732">Signal</keyword>
<dbReference type="Proteomes" id="UP000001449">
    <property type="component" value="Chromosome 14"/>
</dbReference>